<dbReference type="SUPFAM" id="SSF48264">
    <property type="entry name" value="Cytochrome P450"/>
    <property type="match status" value="1"/>
</dbReference>
<evidence type="ECO:0000256" key="7">
    <source>
        <dbReference type="ARBA" id="ARBA00023033"/>
    </source>
</evidence>
<dbReference type="InterPro" id="IPR050196">
    <property type="entry name" value="Cytochrome_P450_Monoox"/>
</dbReference>
<keyword evidence="10" id="KW-0560">Oxidoreductase</keyword>
<keyword evidence="4 9" id="KW-0349">Heme</keyword>
<feature type="binding site" description="axial binding residue" evidence="9">
    <location>
        <position position="457"/>
    </location>
    <ligand>
        <name>heme</name>
        <dbReference type="ChEBI" id="CHEBI:30413"/>
    </ligand>
    <ligandPart>
        <name>Fe</name>
        <dbReference type="ChEBI" id="CHEBI:18248"/>
    </ligandPart>
</feature>
<dbReference type="GO" id="GO:0016705">
    <property type="term" value="F:oxidoreductase activity, acting on paired donors, with incorporation or reduction of molecular oxygen"/>
    <property type="evidence" value="ECO:0007669"/>
    <property type="project" value="InterPro"/>
</dbReference>
<evidence type="ECO:0000256" key="4">
    <source>
        <dbReference type="ARBA" id="ARBA00022617"/>
    </source>
</evidence>
<evidence type="ECO:0000256" key="6">
    <source>
        <dbReference type="ARBA" id="ARBA00023004"/>
    </source>
</evidence>
<dbReference type="PRINTS" id="PR00385">
    <property type="entry name" value="P450"/>
</dbReference>
<dbReference type="InterPro" id="IPR036396">
    <property type="entry name" value="Cyt_P450_sf"/>
</dbReference>
<comment type="similarity">
    <text evidence="3 10">Belongs to the cytochrome P450 family.</text>
</comment>
<dbReference type="GO" id="GO:0004497">
    <property type="term" value="F:monooxygenase activity"/>
    <property type="evidence" value="ECO:0007669"/>
    <property type="project" value="UniProtKB-KW"/>
</dbReference>
<dbReference type="EMBL" id="GDIP01232991">
    <property type="protein sequence ID" value="JAI90410.1"/>
    <property type="molecule type" value="Transcribed_RNA"/>
</dbReference>
<keyword evidence="8" id="KW-0472">Membrane</keyword>
<evidence type="ECO:0000313" key="11">
    <source>
        <dbReference type="EMBL" id="JAI90410.1"/>
    </source>
</evidence>
<evidence type="ECO:0000256" key="1">
    <source>
        <dbReference type="ARBA" id="ARBA00001971"/>
    </source>
</evidence>
<evidence type="ECO:0000256" key="5">
    <source>
        <dbReference type="ARBA" id="ARBA00022824"/>
    </source>
</evidence>
<dbReference type="CDD" id="cd20628">
    <property type="entry name" value="CYP4"/>
    <property type="match status" value="1"/>
</dbReference>
<evidence type="ECO:0000256" key="9">
    <source>
        <dbReference type="PIRSR" id="PIRSR602401-1"/>
    </source>
</evidence>
<dbReference type="OrthoDB" id="1470350at2759"/>
<dbReference type="GO" id="GO:0005789">
    <property type="term" value="C:endoplasmic reticulum membrane"/>
    <property type="evidence" value="ECO:0007669"/>
    <property type="project" value="UniProtKB-SubCell"/>
</dbReference>
<dbReference type="InterPro" id="IPR002401">
    <property type="entry name" value="Cyt_P450_E_grp-I"/>
</dbReference>
<evidence type="ECO:0000256" key="8">
    <source>
        <dbReference type="ARBA" id="ARBA00023136"/>
    </source>
</evidence>
<evidence type="ECO:0000256" key="10">
    <source>
        <dbReference type="RuleBase" id="RU000461"/>
    </source>
</evidence>
<protein>
    <submittedName>
        <fullName evidence="11">Cytochrome p450</fullName>
    </submittedName>
</protein>
<dbReference type="Gene3D" id="1.10.630.10">
    <property type="entry name" value="Cytochrome P450"/>
    <property type="match status" value="1"/>
</dbReference>
<reference evidence="11" key="1">
    <citation type="submission" date="2015-10" db="EMBL/GenBank/DDBJ databases">
        <title>Daphnia magna gene sets from two clonal populations assembled and annotated with EvidentialGene.</title>
        <authorList>
            <person name="Gilbert D."/>
            <person name="Podicheti R."/>
            <person name="Orsini L."/>
            <person name="Colbourne J."/>
            <person name="Pfrender M."/>
        </authorList>
    </citation>
    <scope>NUCLEOTIDE SEQUENCE</scope>
</reference>
<organism evidence="11">
    <name type="scientific">Daphnia magna</name>
    <dbReference type="NCBI Taxonomy" id="35525"/>
    <lineage>
        <taxon>Eukaryota</taxon>
        <taxon>Metazoa</taxon>
        <taxon>Ecdysozoa</taxon>
        <taxon>Arthropoda</taxon>
        <taxon>Crustacea</taxon>
        <taxon>Branchiopoda</taxon>
        <taxon>Diplostraca</taxon>
        <taxon>Cladocera</taxon>
        <taxon>Anomopoda</taxon>
        <taxon>Daphniidae</taxon>
        <taxon>Daphnia</taxon>
    </lineage>
</organism>
<keyword evidence="5" id="KW-0256">Endoplasmic reticulum</keyword>
<dbReference type="InterPro" id="IPR017972">
    <property type="entry name" value="Cyt_P450_CS"/>
</dbReference>
<accession>A0A0P4YCM9</accession>
<dbReference type="PANTHER" id="PTHR24291">
    <property type="entry name" value="CYTOCHROME P450 FAMILY 4"/>
    <property type="match status" value="1"/>
</dbReference>
<evidence type="ECO:0000256" key="3">
    <source>
        <dbReference type="ARBA" id="ARBA00010617"/>
    </source>
</evidence>
<name>A0A0P4YCM9_9CRUS</name>
<dbReference type="PROSITE" id="PS00086">
    <property type="entry name" value="CYTOCHROME_P450"/>
    <property type="match status" value="1"/>
</dbReference>
<keyword evidence="7 10" id="KW-0503">Monooxygenase</keyword>
<sequence length="509" mass="57628">MLAYGFCAAVGAVGLILLLALLGWWIYIHISPFHVTVGRIPGPRFYFPLLGNILEVAGGLDHVLRIFQETWTKKYGEIYRIFLGSHCYVAISSPELLETILSSQKVIDKGVSYDMLLPWLGAGLLISSGELWRSRRKLLTPAFHYTILKSYFEVFNEQSRILSGIFEGLCRSFPGGKGEIDVYPYITRCSLDIICEASMGTRIEAQTQDSDYVRAVYRIGQLILEKMLRPWLEHPWVFSKSALGREHDQLLGTLHAFTDGVVRERRKALCEEENNVPEERETGFRNKLPLLDLLLKASDDGKVLSDQDIRNEIDTFMFEGHDTTTSLMAWFLYCMAVNPKCQEQAFVELDNVFGNSERDCTQDDIPNLKYLECCIKETLRLYPSVPAFERNVIEDIEIGGFTIPAGCTLGCLTVATHRNPKVFPDPLAYKPERFLPDEAVGRHPYAYIPFSAGPRNCIGQRFAMLEGKVVLSTLLRRFKFEVCTAKPPIPSTQLIFKSLNGINLVVSLR</sequence>
<dbReference type="PANTHER" id="PTHR24291:SF189">
    <property type="entry name" value="CYTOCHROME P450 4C3-RELATED"/>
    <property type="match status" value="1"/>
</dbReference>
<keyword evidence="9 10" id="KW-0479">Metal-binding</keyword>
<dbReference type="Pfam" id="PF00067">
    <property type="entry name" value="p450"/>
    <property type="match status" value="1"/>
</dbReference>
<dbReference type="AlphaFoldDB" id="A0A0P4YCM9"/>
<keyword evidence="6 9" id="KW-0408">Iron</keyword>
<comment type="subcellular location">
    <subcellularLocation>
        <location evidence="2">Endoplasmic reticulum membrane</location>
    </subcellularLocation>
</comment>
<dbReference type="GO" id="GO:0020037">
    <property type="term" value="F:heme binding"/>
    <property type="evidence" value="ECO:0007669"/>
    <property type="project" value="InterPro"/>
</dbReference>
<reference evidence="11" key="2">
    <citation type="submission" date="2015-10" db="EMBL/GenBank/DDBJ databases">
        <authorList>
            <person name="Gilbert D.G."/>
        </authorList>
    </citation>
    <scope>NUCLEOTIDE SEQUENCE</scope>
</reference>
<proteinExistence type="inferred from homology"/>
<comment type="cofactor">
    <cofactor evidence="1 9">
        <name>heme</name>
        <dbReference type="ChEBI" id="CHEBI:30413"/>
    </cofactor>
</comment>
<evidence type="ECO:0000256" key="2">
    <source>
        <dbReference type="ARBA" id="ARBA00004586"/>
    </source>
</evidence>
<dbReference type="GO" id="GO:0005506">
    <property type="term" value="F:iron ion binding"/>
    <property type="evidence" value="ECO:0007669"/>
    <property type="project" value="InterPro"/>
</dbReference>
<dbReference type="PRINTS" id="PR00463">
    <property type="entry name" value="EP450I"/>
</dbReference>
<dbReference type="InterPro" id="IPR001128">
    <property type="entry name" value="Cyt_P450"/>
</dbReference>